<evidence type="ECO:0000256" key="7">
    <source>
        <dbReference type="SAM" id="Phobius"/>
    </source>
</evidence>
<reference evidence="9" key="1">
    <citation type="submission" date="2015-01" db="EMBL/GenBank/DDBJ databases">
        <authorList>
            <person name="Durling Mikael"/>
        </authorList>
    </citation>
    <scope>NUCLEOTIDE SEQUENCE</scope>
</reference>
<evidence type="ECO:0000256" key="1">
    <source>
        <dbReference type="ARBA" id="ARBA00004141"/>
    </source>
</evidence>
<dbReference type="InterPro" id="IPR011701">
    <property type="entry name" value="MFS"/>
</dbReference>
<gene>
    <name evidence="9" type="ORF">BN869_000004300_1</name>
</gene>
<feature type="transmembrane region" description="Helical" evidence="7">
    <location>
        <begin position="125"/>
        <end position="143"/>
    </location>
</feature>
<evidence type="ECO:0000313" key="9">
    <source>
        <dbReference type="EMBL" id="CEO48243.1"/>
    </source>
</evidence>
<evidence type="ECO:0000259" key="8">
    <source>
        <dbReference type="PROSITE" id="PS50850"/>
    </source>
</evidence>
<dbReference type="GO" id="GO:0016020">
    <property type="term" value="C:membrane"/>
    <property type="evidence" value="ECO:0007669"/>
    <property type="project" value="UniProtKB-SubCell"/>
</dbReference>
<dbReference type="PANTHER" id="PTHR23504">
    <property type="entry name" value="MAJOR FACILITATOR SUPERFAMILY DOMAIN-CONTAINING PROTEIN 10"/>
    <property type="match status" value="1"/>
</dbReference>
<keyword evidence="5 7" id="KW-0472">Membrane</keyword>
<comment type="subcellular location">
    <subcellularLocation>
        <location evidence="1">Membrane</location>
        <topology evidence="1">Multi-pass membrane protein</topology>
    </subcellularLocation>
</comment>
<name>A0A0B7JT44_BIOOC</name>
<organism evidence="9">
    <name type="scientific">Bionectria ochroleuca</name>
    <name type="common">Gliocladium roseum</name>
    <dbReference type="NCBI Taxonomy" id="29856"/>
    <lineage>
        <taxon>Eukaryota</taxon>
        <taxon>Fungi</taxon>
        <taxon>Dikarya</taxon>
        <taxon>Ascomycota</taxon>
        <taxon>Pezizomycotina</taxon>
        <taxon>Sordariomycetes</taxon>
        <taxon>Hypocreomycetidae</taxon>
        <taxon>Hypocreales</taxon>
        <taxon>Bionectriaceae</taxon>
        <taxon>Clonostachys</taxon>
    </lineage>
</organism>
<keyword evidence="2" id="KW-0813">Transport</keyword>
<feature type="transmembrane region" description="Helical" evidence="7">
    <location>
        <begin position="517"/>
        <end position="538"/>
    </location>
</feature>
<feature type="transmembrane region" description="Helical" evidence="7">
    <location>
        <begin position="183"/>
        <end position="207"/>
    </location>
</feature>
<protein>
    <recommendedName>
        <fullName evidence="8">Major facilitator superfamily (MFS) profile domain-containing protein</fullName>
    </recommendedName>
</protein>
<proteinExistence type="predicted"/>
<dbReference type="AlphaFoldDB" id="A0A0B7JT44"/>
<feature type="transmembrane region" description="Helical" evidence="7">
    <location>
        <begin position="149"/>
        <end position="171"/>
    </location>
</feature>
<feature type="domain" description="Major facilitator superfamily (MFS) profile" evidence="8">
    <location>
        <begin position="52"/>
        <end position="544"/>
    </location>
</feature>
<evidence type="ECO:0000256" key="2">
    <source>
        <dbReference type="ARBA" id="ARBA00022448"/>
    </source>
</evidence>
<dbReference type="InterPro" id="IPR036259">
    <property type="entry name" value="MFS_trans_sf"/>
</dbReference>
<sequence>MTPKPFCEPQENELTSAESPLLDAERPTGYTSLPLPEEPQVVSWASIPKKGQLAIIVLARLAEPLSERSLTSYLFYQLRWLSPGLEPSEIAKQAGYLTAVFAAAQCLTSMWWGRAADHPRLGRKRVLIIGLSGSALSALGMGFSTSIYFVFLFRFLAGALNGNVGVLRTMISEIIDNKRYQSRAFLLLPICFNVGVIIGPLLSGFLADPIHSLPKVFGPGSALGGPDGIWWMAKFPYALPNLLFSAILSMAALAIVFGLDETHPQRRHLPDFGRKLGKLLSGRPVKHQDPGYVLIPNNDYSQTTIHNDDHEAARAEQRKLIDKPRPPFKAIFTNQVTLALVLLFLQSIHVSAFNSILFSLLPTPKAAKENFELPFRFAGGLGLSTQKIGFANTTIGLIGLPLQLILYPIITARIGVTRSYRAFLPASIGAYILLPYLVLLPDDTRIVWTCLSVVLVLQVVSRTFVNPATVILVNNSAPSPTLLGSVHGFASSVSSAARIVGPTVGGSMLGWGLSHNFVALPLWVLTILATMNWVLLVYTQEVQM</sequence>
<evidence type="ECO:0000256" key="5">
    <source>
        <dbReference type="ARBA" id="ARBA00023136"/>
    </source>
</evidence>
<feature type="transmembrane region" description="Helical" evidence="7">
    <location>
        <begin position="338"/>
        <end position="361"/>
    </location>
</feature>
<keyword evidence="4 7" id="KW-1133">Transmembrane helix</keyword>
<dbReference type="EMBL" id="CDPU01000010">
    <property type="protein sequence ID" value="CEO48243.1"/>
    <property type="molecule type" value="Genomic_DNA"/>
</dbReference>
<feature type="transmembrane region" description="Helical" evidence="7">
    <location>
        <begin position="422"/>
        <end position="440"/>
    </location>
</feature>
<dbReference type="Pfam" id="PF07690">
    <property type="entry name" value="MFS_1"/>
    <property type="match status" value="1"/>
</dbReference>
<dbReference type="GO" id="GO:0022857">
    <property type="term" value="F:transmembrane transporter activity"/>
    <property type="evidence" value="ECO:0007669"/>
    <property type="project" value="InterPro"/>
</dbReference>
<dbReference type="Gene3D" id="1.20.1250.20">
    <property type="entry name" value="MFS general substrate transporter like domains"/>
    <property type="match status" value="1"/>
</dbReference>
<dbReference type="InterPro" id="IPR020846">
    <property type="entry name" value="MFS_dom"/>
</dbReference>
<evidence type="ECO:0000256" key="3">
    <source>
        <dbReference type="ARBA" id="ARBA00022692"/>
    </source>
</evidence>
<evidence type="ECO:0000256" key="6">
    <source>
        <dbReference type="SAM" id="MobiDB-lite"/>
    </source>
</evidence>
<accession>A0A0B7JT44</accession>
<dbReference type="SUPFAM" id="SSF103473">
    <property type="entry name" value="MFS general substrate transporter"/>
    <property type="match status" value="1"/>
</dbReference>
<dbReference type="PROSITE" id="PS50850">
    <property type="entry name" value="MFS"/>
    <property type="match status" value="1"/>
</dbReference>
<evidence type="ECO:0000256" key="4">
    <source>
        <dbReference type="ARBA" id="ARBA00022989"/>
    </source>
</evidence>
<feature type="region of interest" description="Disordered" evidence="6">
    <location>
        <begin position="1"/>
        <end position="21"/>
    </location>
</feature>
<feature type="transmembrane region" description="Helical" evidence="7">
    <location>
        <begin position="388"/>
        <end position="410"/>
    </location>
</feature>
<keyword evidence="3 7" id="KW-0812">Transmembrane</keyword>
<feature type="transmembrane region" description="Helical" evidence="7">
    <location>
        <begin position="237"/>
        <end position="259"/>
    </location>
</feature>
<feature type="transmembrane region" description="Helical" evidence="7">
    <location>
        <begin position="94"/>
        <end position="113"/>
    </location>
</feature>
<dbReference type="PANTHER" id="PTHR23504:SF6">
    <property type="entry name" value="MULTIDRUG TRANSPORTER, PUTATIVE (AFU_ORTHOLOGUE AFUA_4G08740)-RELATED"/>
    <property type="match status" value="1"/>
</dbReference>